<dbReference type="AlphaFoldDB" id="A0A5A7TDR9"/>
<accession>A0A5A7TDR9</accession>
<feature type="compositionally biased region" description="Basic and acidic residues" evidence="1">
    <location>
        <begin position="69"/>
        <end position="81"/>
    </location>
</feature>
<feature type="compositionally biased region" description="Basic and acidic residues" evidence="1">
    <location>
        <begin position="88"/>
        <end position="101"/>
    </location>
</feature>
<evidence type="ECO:0000313" key="2">
    <source>
        <dbReference type="EMBL" id="KAA0040236.1"/>
    </source>
</evidence>
<dbReference type="Proteomes" id="UP000321393">
    <property type="component" value="Unassembled WGS sequence"/>
</dbReference>
<feature type="region of interest" description="Disordered" evidence="1">
    <location>
        <begin position="115"/>
        <end position="155"/>
    </location>
</feature>
<reference evidence="2 3" key="1">
    <citation type="submission" date="2019-08" db="EMBL/GenBank/DDBJ databases">
        <title>Draft genome sequences of two oriental melons (Cucumis melo L. var makuwa).</title>
        <authorList>
            <person name="Kwon S.-Y."/>
        </authorList>
    </citation>
    <scope>NUCLEOTIDE SEQUENCE [LARGE SCALE GENOMIC DNA]</scope>
    <source>
        <strain evidence="3">cv. SW 3</strain>
        <tissue evidence="2">Leaf</tissue>
    </source>
</reference>
<gene>
    <name evidence="2" type="ORF">E6C27_scaffold888G00190</name>
</gene>
<comment type="caution">
    <text evidence="2">The sequence shown here is derived from an EMBL/GenBank/DDBJ whole genome shotgun (WGS) entry which is preliminary data.</text>
</comment>
<name>A0A5A7TDR9_CUCMM</name>
<evidence type="ECO:0000313" key="3">
    <source>
        <dbReference type="Proteomes" id="UP000321393"/>
    </source>
</evidence>
<sequence length="155" mass="17023">MKDSSYDSQSNAYGSFPSPVEHIITLDFLYLVFGWCSISNVGAMVGDSFSGQIAECIAKKGGLLSSDGNRGEVSAKGEGEKATNGWKGKIDRRREEEKSTMEIERDDVVAWNQRKGEGEKVTDEWGSGRKSIREAREEKKSMTEIGETKSGAESL</sequence>
<feature type="region of interest" description="Disordered" evidence="1">
    <location>
        <begin position="64"/>
        <end position="101"/>
    </location>
</feature>
<protein>
    <submittedName>
        <fullName evidence="2">Uncharacterized protein</fullName>
    </submittedName>
</protein>
<evidence type="ECO:0000256" key="1">
    <source>
        <dbReference type="SAM" id="MobiDB-lite"/>
    </source>
</evidence>
<dbReference type="EMBL" id="SSTE01017657">
    <property type="protein sequence ID" value="KAA0040236.1"/>
    <property type="molecule type" value="Genomic_DNA"/>
</dbReference>
<organism evidence="2 3">
    <name type="scientific">Cucumis melo var. makuwa</name>
    <name type="common">Oriental melon</name>
    <dbReference type="NCBI Taxonomy" id="1194695"/>
    <lineage>
        <taxon>Eukaryota</taxon>
        <taxon>Viridiplantae</taxon>
        <taxon>Streptophyta</taxon>
        <taxon>Embryophyta</taxon>
        <taxon>Tracheophyta</taxon>
        <taxon>Spermatophyta</taxon>
        <taxon>Magnoliopsida</taxon>
        <taxon>eudicotyledons</taxon>
        <taxon>Gunneridae</taxon>
        <taxon>Pentapetalae</taxon>
        <taxon>rosids</taxon>
        <taxon>fabids</taxon>
        <taxon>Cucurbitales</taxon>
        <taxon>Cucurbitaceae</taxon>
        <taxon>Benincaseae</taxon>
        <taxon>Cucumis</taxon>
    </lineage>
</organism>
<proteinExistence type="predicted"/>
<feature type="compositionally biased region" description="Basic and acidic residues" evidence="1">
    <location>
        <begin position="115"/>
        <end position="142"/>
    </location>
</feature>